<sequence>MALARLLPEKNQRKTRGKPEENQRRAEETRAVLWRSRPTVWTGDGGVSDGGGENGDVFSKCGRVLGPKELQQTAPDPPPSLLIALEDLYPPPPLARPATTLRLSLASTVAPASASLQSKSTPWSAHQESHLSGALPAIPPPS</sequence>
<organism evidence="2 3">
    <name type="scientific">Ceratodon purpureus</name>
    <name type="common">Fire moss</name>
    <name type="synonym">Dicranum purpureum</name>
    <dbReference type="NCBI Taxonomy" id="3225"/>
    <lineage>
        <taxon>Eukaryota</taxon>
        <taxon>Viridiplantae</taxon>
        <taxon>Streptophyta</taxon>
        <taxon>Embryophyta</taxon>
        <taxon>Bryophyta</taxon>
        <taxon>Bryophytina</taxon>
        <taxon>Bryopsida</taxon>
        <taxon>Dicranidae</taxon>
        <taxon>Pseudoditrichales</taxon>
        <taxon>Ditrichaceae</taxon>
        <taxon>Ceratodon</taxon>
    </lineage>
</organism>
<name>A0A8T0GJD9_CERPU</name>
<evidence type="ECO:0000313" key="3">
    <source>
        <dbReference type="Proteomes" id="UP000822688"/>
    </source>
</evidence>
<gene>
    <name evidence="2" type="ORF">KC19_10G080800</name>
</gene>
<keyword evidence="3" id="KW-1185">Reference proteome</keyword>
<protein>
    <submittedName>
        <fullName evidence="2">Uncharacterized protein</fullName>
    </submittedName>
</protein>
<evidence type="ECO:0000313" key="2">
    <source>
        <dbReference type="EMBL" id="KAG0559123.1"/>
    </source>
</evidence>
<feature type="region of interest" description="Disordered" evidence="1">
    <location>
        <begin position="1"/>
        <end position="60"/>
    </location>
</feature>
<comment type="caution">
    <text evidence="2">The sequence shown here is derived from an EMBL/GenBank/DDBJ whole genome shotgun (WGS) entry which is preliminary data.</text>
</comment>
<feature type="compositionally biased region" description="Polar residues" evidence="1">
    <location>
        <begin position="114"/>
        <end position="126"/>
    </location>
</feature>
<feature type="compositionally biased region" description="Basic and acidic residues" evidence="1">
    <location>
        <begin position="7"/>
        <end position="30"/>
    </location>
</feature>
<dbReference type="AlphaFoldDB" id="A0A8T0GJD9"/>
<feature type="compositionally biased region" description="Gly residues" evidence="1">
    <location>
        <begin position="43"/>
        <end position="54"/>
    </location>
</feature>
<dbReference type="Proteomes" id="UP000822688">
    <property type="component" value="Chromosome 10"/>
</dbReference>
<reference evidence="2" key="1">
    <citation type="submission" date="2020-06" db="EMBL/GenBank/DDBJ databases">
        <title>WGS assembly of Ceratodon purpureus strain R40.</title>
        <authorList>
            <person name="Carey S.B."/>
            <person name="Jenkins J."/>
            <person name="Shu S."/>
            <person name="Lovell J.T."/>
            <person name="Sreedasyam A."/>
            <person name="Maumus F."/>
            <person name="Tiley G.P."/>
            <person name="Fernandez-Pozo N."/>
            <person name="Barry K."/>
            <person name="Chen C."/>
            <person name="Wang M."/>
            <person name="Lipzen A."/>
            <person name="Daum C."/>
            <person name="Saski C.A."/>
            <person name="Payton A.C."/>
            <person name="Mcbreen J.C."/>
            <person name="Conrad R.E."/>
            <person name="Kollar L.M."/>
            <person name="Olsson S."/>
            <person name="Huttunen S."/>
            <person name="Landis J.B."/>
            <person name="Wickett N.J."/>
            <person name="Johnson M.G."/>
            <person name="Rensing S.A."/>
            <person name="Grimwood J."/>
            <person name="Schmutz J."/>
            <person name="Mcdaniel S.F."/>
        </authorList>
    </citation>
    <scope>NUCLEOTIDE SEQUENCE</scope>
    <source>
        <strain evidence="2">R40</strain>
    </source>
</reference>
<proteinExistence type="predicted"/>
<accession>A0A8T0GJD9</accession>
<feature type="region of interest" description="Disordered" evidence="1">
    <location>
        <begin position="107"/>
        <end position="142"/>
    </location>
</feature>
<evidence type="ECO:0000256" key="1">
    <source>
        <dbReference type="SAM" id="MobiDB-lite"/>
    </source>
</evidence>
<dbReference type="EMBL" id="CM026431">
    <property type="protein sequence ID" value="KAG0559123.1"/>
    <property type="molecule type" value="Genomic_DNA"/>
</dbReference>